<dbReference type="RefSeq" id="XP_004829891.1">
    <property type="nucleotide sequence ID" value="XM_004829834.1"/>
</dbReference>
<dbReference type="EMBL" id="CP001669">
    <property type="protein sequence ID" value="AFZ80225.1"/>
    <property type="molecule type" value="Genomic_DNA"/>
</dbReference>
<keyword evidence="2" id="KW-1185">Reference proteome</keyword>
<dbReference type="KEGG" id="beq:BEWA_030780"/>
<dbReference type="GeneID" id="15803748"/>
<accession>L0AXD0</accession>
<reference evidence="1 2" key="1">
    <citation type="journal article" date="2012" name="BMC Genomics">
        <title>Comparative genomic analysis and phylogenetic position of Theileria equi.</title>
        <authorList>
            <person name="Kappmeyer L.S."/>
            <person name="Thiagarajan M."/>
            <person name="Herndon D.R."/>
            <person name="Ramsay J.D."/>
            <person name="Caler E."/>
            <person name="Djikeng A."/>
            <person name="Gillespie J.J."/>
            <person name="Lau A.O."/>
            <person name="Roalson E.H."/>
            <person name="Silva J.C."/>
            <person name="Silva M.G."/>
            <person name="Suarez C.E."/>
            <person name="Ueti M.W."/>
            <person name="Nene V.M."/>
            <person name="Mealey R.H."/>
            <person name="Knowles D.P."/>
            <person name="Brayton K.A."/>
        </authorList>
    </citation>
    <scope>NUCLEOTIDE SEQUENCE [LARGE SCALE GENOMIC DNA]</scope>
    <source>
        <strain evidence="1 2">WA</strain>
    </source>
</reference>
<gene>
    <name evidence="1" type="ORF">BEWA_030780</name>
</gene>
<evidence type="ECO:0000313" key="2">
    <source>
        <dbReference type="Proteomes" id="UP000031512"/>
    </source>
</evidence>
<sequence length="79" mass="8965">MEDGESTHVETYLDSIRQWAEQRSRKVNETNLEASKASKKKIHTLRLDTLKCAVLCHAGHISFLNSIIDSPLCKVPLKM</sequence>
<name>L0AXD0_THEEQ</name>
<dbReference type="AlphaFoldDB" id="L0AXD0"/>
<evidence type="ECO:0000313" key="1">
    <source>
        <dbReference type="EMBL" id="AFZ80225.1"/>
    </source>
</evidence>
<organism evidence="1 2">
    <name type="scientific">Theileria equi strain WA</name>
    <dbReference type="NCBI Taxonomy" id="1537102"/>
    <lineage>
        <taxon>Eukaryota</taxon>
        <taxon>Sar</taxon>
        <taxon>Alveolata</taxon>
        <taxon>Apicomplexa</taxon>
        <taxon>Aconoidasida</taxon>
        <taxon>Piroplasmida</taxon>
        <taxon>Theileriidae</taxon>
        <taxon>Theileria</taxon>
    </lineage>
</organism>
<protein>
    <submittedName>
        <fullName evidence="1">Uncharacterized protein</fullName>
    </submittedName>
</protein>
<dbReference type="Proteomes" id="UP000031512">
    <property type="component" value="Chromosome 1"/>
</dbReference>
<proteinExistence type="predicted"/>
<dbReference type="VEuPathDB" id="PiroplasmaDB:BEWA_030780"/>